<evidence type="ECO:0000313" key="2">
    <source>
        <dbReference type="Proteomes" id="UP001066276"/>
    </source>
</evidence>
<protein>
    <submittedName>
        <fullName evidence="1">Uncharacterized protein</fullName>
    </submittedName>
</protein>
<dbReference type="AlphaFoldDB" id="A0AAV7LJR9"/>
<organism evidence="1 2">
    <name type="scientific">Pleurodeles waltl</name>
    <name type="common">Iberian ribbed newt</name>
    <dbReference type="NCBI Taxonomy" id="8319"/>
    <lineage>
        <taxon>Eukaryota</taxon>
        <taxon>Metazoa</taxon>
        <taxon>Chordata</taxon>
        <taxon>Craniata</taxon>
        <taxon>Vertebrata</taxon>
        <taxon>Euteleostomi</taxon>
        <taxon>Amphibia</taxon>
        <taxon>Batrachia</taxon>
        <taxon>Caudata</taxon>
        <taxon>Salamandroidea</taxon>
        <taxon>Salamandridae</taxon>
        <taxon>Pleurodelinae</taxon>
        <taxon>Pleurodeles</taxon>
    </lineage>
</organism>
<keyword evidence="2" id="KW-1185">Reference proteome</keyword>
<name>A0AAV7LJR9_PLEWA</name>
<dbReference type="EMBL" id="JANPWB010000015">
    <property type="protein sequence ID" value="KAJ1091676.1"/>
    <property type="molecule type" value="Genomic_DNA"/>
</dbReference>
<accession>A0AAV7LJR9</accession>
<dbReference type="Proteomes" id="UP001066276">
    <property type="component" value="Chromosome 11"/>
</dbReference>
<gene>
    <name evidence="1" type="ORF">NDU88_004793</name>
</gene>
<proteinExistence type="predicted"/>
<comment type="caution">
    <text evidence="1">The sequence shown here is derived from an EMBL/GenBank/DDBJ whole genome shotgun (WGS) entry which is preliminary data.</text>
</comment>
<reference evidence="1" key="1">
    <citation type="journal article" date="2022" name="bioRxiv">
        <title>Sequencing and chromosome-scale assembly of the giantPleurodeles waltlgenome.</title>
        <authorList>
            <person name="Brown T."/>
            <person name="Elewa A."/>
            <person name="Iarovenko S."/>
            <person name="Subramanian E."/>
            <person name="Araus A.J."/>
            <person name="Petzold A."/>
            <person name="Susuki M."/>
            <person name="Suzuki K.-i.T."/>
            <person name="Hayashi T."/>
            <person name="Toyoda A."/>
            <person name="Oliveira C."/>
            <person name="Osipova E."/>
            <person name="Leigh N.D."/>
            <person name="Simon A."/>
            <person name="Yun M.H."/>
        </authorList>
    </citation>
    <scope>NUCLEOTIDE SEQUENCE</scope>
    <source>
        <strain evidence="1">20211129_DDA</strain>
        <tissue evidence="1">Liver</tissue>
    </source>
</reference>
<sequence>MVCPERCCPGDPQSTAVAAWEARAVEVKRMALCRQIPAAGLSPVSLLHMELSGYGLGDDDAHCGGGAGMIGAWGLG</sequence>
<evidence type="ECO:0000313" key="1">
    <source>
        <dbReference type="EMBL" id="KAJ1091676.1"/>
    </source>
</evidence>